<dbReference type="SUPFAM" id="SSF57924">
    <property type="entry name" value="Inhibitor of apoptosis (IAP) repeat"/>
    <property type="match status" value="1"/>
</dbReference>
<dbReference type="Gene3D" id="3.60.10.10">
    <property type="entry name" value="Endonuclease/exonuclease/phosphatase"/>
    <property type="match status" value="1"/>
</dbReference>
<protein>
    <submittedName>
        <fullName evidence="1">Death-associated inhibitor of apoptosis 1-like</fullName>
    </submittedName>
</protein>
<evidence type="ECO:0000313" key="1">
    <source>
        <dbReference type="EMBL" id="KAF0762655.1"/>
    </source>
</evidence>
<dbReference type="InterPro" id="IPR050784">
    <property type="entry name" value="IAP"/>
</dbReference>
<accession>A0A6G0YXG4</accession>
<sequence>RFKTYNSYPSTSCQNKYSLSESGLKYTGVGDIVECLFCGPVLQKWSNNDIPWVEHAKWNSKCIFVLLCKGKEFIENVKDEYVKASHVCDFSGSTDQVTVMSLSSLPLPNFQTAHTQSCAVTIIVNNITISVAAIYCLPKHTLSSNQFNIFFHTLRKNCIASDDINFKHIKWGCRTTNSRGSCLLHSKEQKLKSHLTFQPPLIGTHLPENLLDHGYKDWLSILGPDGNAFVTKVLCDFAIKHNVQGYVLRSISPFGDLPLNETVGIYLIAYKKQLEQCKPELIIGVSISKSTVTNSSSE</sequence>
<dbReference type="EMBL" id="VUJU01002079">
    <property type="protein sequence ID" value="KAF0762655.1"/>
    <property type="molecule type" value="Genomic_DNA"/>
</dbReference>
<dbReference type="AlphaFoldDB" id="A0A6G0YXG4"/>
<dbReference type="OrthoDB" id="5855668at2759"/>
<dbReference type="GO" id="GO:0051726">
    <property type="term" value="P:regulation of cell cycle"/>
    <property type="evidence" value="ECO:0007669"/>
    <property type="project" value="TreeGrafter"/>
</dbReference>
<dbReference type="Proteomes" id="UP000478052">
    <property type="component" value="Unassembled WGS sequence"/>
</dbReference>
<name>A0A6G0YXG4_APHCR</name>
<organism evidence="1 2">
    <name type="scientific">Aphis craccivora</name>
    <name type="common">Cowpea aphid</name>
    <dbReference type="NCBI Taxonomy" id="307492"/>
    <lineage>
        <taxon>Eukaryota</taxon>
        <taxon>Metazoa</taxon>
        <taxon>Ecdysozoa</taxon>
        <taxon>Arthropoda</taxon>
        <taxon>Hexapoda</taxon>
        <taxon>Insecta</taxon>
        <taxon>Pterygota</taxon>
        <taxon>Neoptera</taxon>
        <taxon>Paraneoptera</taxon>
        <taxon>Hemiptera</taxon>
        <taxon>Sternorrhyncha</taxon>
        <taxon>Aphidomorpha</taxon>
        <taxon>Aphidoidea</taxon>
        <taxon>Aphididae</taxon>
        <taxon>Aphidini</taxon>
        <taxon>Aphis</taxon>
        <taxon>Aphis</taxon>
    </lineage>
</organism>
<proteinExistence type="predicted"/>
<dbReference type="GO" id="GO:0043066">
    <property type="term" value="P:negative regulation of apoptotic process"/>
    <property type="evidence" value="ECO:0007669"/>
    <property type="project" value="TreeGrafter"/>
</dbReference>
<dbReference type="PANTHER" id="PTHR10044">
    <property type="entry name" value="INHIBITOR OF APOPTOSIS"/>
    <property type="match status" value="1"/>
</dbReference>
<reference evidence="1 2" key="1">
    <citation type="submission" date="2019-08" db="EMBL/GenBank/DDBJ databases">
        <title>Whole genome of Aphis craccivora.</title>
        <authorList>
            <person name="Voronova N.V."/>
            <person name="Shulinski R.S."/>
            <person name="Bandarenka Y.V."/>
            <person name="Zhorov D.G."/>
            <person name="Warner D."/>
        </authorList>
    </citation>
    <scope>NUCLEOTIDE SEQUENCE [LARGE SCALE GENOMIC DNA]</scope>
    <source>
        <strain evidence="1">180601</strain>
        <tissue evidence="1">Whole Body</tissue>
    </source>
</reference>
<dbReference type="Pfam" id="PF00653">
    <property type="entry name" value="BIR"/>
    <property type="match status" value="1"/>
</dbReference>
<dbReference type="GO" id="GO:0005737">
    <property type="term" value="C:cytoplasm"/>
    <property type="evidence" value="ECO:0007669"/>
    <property type="project" value="TreeGrafter"/>
</dbReference>
<dbReference type="GO" id="GO:0043027">
    <property type="term" value="F:cysteine-type endopeptidase inhibitor activity involved in apoptotic process"/>
    <property type="evidence" value="ECO:0007669"/>
    <property type="project" value="TreeGrafter"/>
</dbReference>
<comment type="caution">
    <text evidence="1">The sequence shown here is derived from an EMBL/GenBank/DDBJ whole genome shotgun (WGS) entry which is preliminary data.</text>
</comment>
<dbReference type="InterPro" id="IPR036691">
    <property type="entry name" value="Endo/exonu/phosph_ase_sf"/>
</dbReference>
<dbReference type="SUPFAM" id="SSF56219">
    <property type="entry name" value="DNase I-like"/>
    <property type="match status" value="1"/>
</dbReference>
<dbReference type="GO" id="GO:0061630">
    <property type="term" value="F:ubiquitin protein ligase activity"/>
    <property type="evidence" value="ECO:0007669"/>
    <property type="project" value="TreeGrafter"/>
</dbReference>
<feature type="non-terminal residue" evidence="1">
    <location>
        <position position="1"/>
    </location>
</feature>
<keyword evidence="2" id="KW-1185">Reference proteome</keyword>
<dbReference type="SMART" id="SM00238">
    <property type="entry name" value="BIR"/>
    <property type="match status" value="1"/>
</dbReference>
<gene>
    <name evidence="1" type="ORF">FWK35_00019471</name>
</gene>
<evidence type="ECO:0000313" key="2">
    <source>
        <dbReference type="Proteomes" id="UP000478052"/>
    </source>
</evidence>
<dbReference type="InterPro" id="IPR001370">
    <property type="entry name" value="BIR_rpt"/>
</dbReference>
<dbReference type="GO" id="GO:0031398">
    <property type="term" value="P:positive regulation of protein ubiquitination"/>
    <property type="evidence" value="ECO:0007669"/>
    <property type="project" value="TreeGrafter"/>
</dbReference>
<dbReference type="Gene3D" id="1.10.1170.10">
    <property type="entry name" value="Inhibitor Of Apoptosis Protein (2mihbC-IAP-1), Chain A"/>
    <property type="match status" value="1"/>
</dbReference>
<dbReference type="PANTHER" id="PTHR10044:SF139">
    <property type="entry name" value="DEATH-ASSOCIATED INHIBITOR OF APOPTOSIS 2"/>
    <property type="match status" value="1"/>
</dbReference>
<dbReference type="GO" id="GO:0005634">
    <property type="term" value="C:nucleus"/>
    <property type="evidence" value="ECO:0007669"/>
    <property type="project" value="TreeGrafter"/>
</dbReference>
<dbReference type="PROSITE" id="PS50143">
    <property type="entry name" value="BIR_REPEAT_2"/>
    <property type="match status" value="1"/>
</dbReference>
<dbReference type="CDD" id="cd00022">
    <property type="entry name" value="BIR"/>
    <property type="match status" value="1"/>
</dbReference>